<dbReference type="EMBL" id="JACHJF010000025">
    <property type="protein sequence ID" value="MBB5122302.1"/>
    <property type="molecule type" value="Genomic_DNA"/>
</dbReference>
<evidence type="ECO:0000313" key="1">
    <source>
        <dbReference type="EMBL" id="MBB5122302.1"/>
    </source>
</evidence>
<organism evidence="1 2">
    <name type="scientific">Streptomyces eurocidicus</name>
    <name type="common">Streptoverticillium eurocidicus</name>
    <dbReference type="NCBI Taxonomy" id="66423"/>
    <lineage>
        <taxon>Bacteria</taxon>
        <taxon>Bacillati</taxon>
        <taxon>Actinomycetota</taxon>
        <taxon>Actinomycetes</taxon>
        <taxon>Kitasatosporales</taxon>
        <taxon>Streptomycetaceae</taxon>
        <taxon>Streptomyces</taxon>
    </lineage>
</organism>
<protein>
    <submittedName>
        <fullName evidence="1">Uncharacterized protein</fullName>
    </submittedName>
</protein>
<dbReference type="AlphaFoldDB" id="A0A7W8BFA6"/>
<sequence>MDAVPQGHHGSDRWDRLYRWVRWFGPLYTAVKAVRELWV</sequence>
<accession>A0A7W8BFA6</accession>
<name>A0A7W8BFA6_STREU</name>
<comment type="caution">
    <text evidence="1">The sequence shown here is derived from an EMBL/GenBank/DDBJ whole genome shotgun (WGS) entry which is preliminary data.</text>
</comment>
<proteinExistence type="predicted"/>
<dbReference type="Proteomes" id="UP000528608">
    <property type="component" value="Unassembled WGS sequence"/>
</dbReference>
<reference evidence="1 2" key="1">
    <citation type="submission" date="2020-08" db="EMBL/GenBank/DDBJ databases">
        <title>Genomic Encyclopedia of Type Strains, Phase III (KMG-III): the genomes of soil and plant-associated and newly described type strains.</title>
        <authorList>
            <person name="Whitman W."/>
        </authorList>
    </citation>
    <scope>NUCLEOTIDE SEQUENCE [LARGE SCALE GENOMIC DNA]</scope>
    <source>
        <strain evidence="1 2">CECT 3259</strain>
    </source>
</reference>
<evidence type="ECO:0000313" key="2">
    <source>
        <dbReference type="Proteomes" id="UP000528608"/>
    </source>
</evidence>
<gene>
    <name evidence="1" type="ORF">FHS36_005773</name>
</gene>